<name>A0AAV4U5U1_9ARAC</name>
<proteinExistence type="predicted"/>
<accession>A0AAV4U5U1</accession>
<organism evidence="1 2">
    <name type="scientific">Caerostris darwini</name>
    <dbReference type="NCBI Taxonomy" id="1538125"/>
    <lineage>
        <taxon>Eukaryota</taxon>
        <taxon>Metazoa</taxon>
        <taxon>Ecdysozoa</taxon>
        <taxon>Arthropoda</taxon>
        <taxon>Chelicerata</taxon>
        <taxon>Arachnida</taxon>
        <taxon>Araneae</taxon>
        <taxon>Araneomorphae</taxon>
        <taxon>Entelegynae</taxon>
        <taxon>Araneoidea</taxon>
        <taxon>Araneidae</taxon>
        <taxon>Caerostris</taxon>
    </lineage>
</organism>
<protein>
    <submittedName>
        <fullName evidence="1">Uncharacterized protein</fullName>
    </submittedName>
</protein>
<dbReference type="AlphaFoldDB" id="A0AAV4U5U1"/>
<reference evidence="1 2" key="1">
    <citation type="submission" date="2021-06" db="EMBL/GenBank/DDBJ databases">
        <title>Caerostris darwini draft genome.</title>
        <authorList>
            <person name="Kono N."/>
            <person name="Arakawa K."/>
        </authorList>
    </citation>
    <scope>NUCLEOTIDE SEQUENCE [LARGE SCALE GENOMIC DNA]</scope>
</reference>
<dbReference type="Proteomes" id="UP001054837">
    <property type="component" value="Unassembled WGS sequence"/>
</dbReference>
<dbReference type="EMBL" id="BPLQ01010742">
    <property type="protein sequence ID" value="GIY53107.1"/>
    <property type="molecule type" value="Genomic_DNA"/>
</dbReference>
<keyword evidence="2" id="KW-1185">Reference proteome</keyword>
<comment type="caution">
    <text evidence="1">The sequence shown here is derived from an EMBL/GenBank/DDBJ whole genome shotgun (WGS) entry which is preliminary data.</text>
</comment>
<evidence type="ECO:0000313" key="1">
    <source>
        <dbReference type="EMBL" id="GIY53107.1"/>
    </source>
</evidence>
<evidence type="ECO:0000313" key="2">
    <source>
        <dbReference type="Proteomes" id="UP001054837"/>
    </source>
</evidence>
<sequence>MLSHLNIHLTVNNLLLHYPEACESWELKFAFQIVTFIMNRYCPFWQHPDATGSPEHLTQPIRKRIKEICREYFERFQTKFKEEFPGTKTSEVFSTYALNKRAFYIEMEYDHERFFRYCVELSEFAAYMYRSGCIEAPEIAVNNIFLYLWNFRKIWNGDKCDVGEHFKMLDRYCRKISERKKV</sequence>
<gene>
    <name evidence="1" type="ORF">CDAR_50771</name>
</gene>